<dbReference type="EMBL" id="HACG01006049">
    <property type="protein sequence ID" value="CEK52914.1"/>
    <property type="molecule type" value="Transcribed_RNA"/>
</dbReference>
<reference evidence="2" key="1">
    <citation type="submission" date="2014-12" db="EMBL/GenBank/DDBJ databases">
        <title>Insight into the proteome of Arion vulgaris.</title>
        <authorList>
            <person name="Aradska J."/>
            <person name="Bulat T."/>
            <person name="Smidak R."/>
            <person name="Sarate P."/>
            <person name="Gangsoo J."/>
            <person name="Sialana F."/>
            <person name="Bilban M."/>
            <person name="Lubec G."/>
        </authorList>
    </citation>
    <scope>NUCLEOTIDE SEQUENCE</scope>
    <source>
        <tissue evidence="2">Skin</tissue>
    </source>
</reference>
<organism evidence="2">
    <name type="scientific">Arion vulgaris</name>
    <dbReference type="NCBI Taxonomy" id="1028688"/>
    <lineage>
        <taxon>Eukaryota</taxon>
        <taxon>Metazoa</taxon>
        <taxon>Spiralia</taxon>
        <taxon>Lophotrochozoa</taxon>
        <taxon>Mollusca</taxon>
        <taxon>Gastropoda</taxon>
        <taxon>Heterobranchia</taxon>
        <taxon>Euthyneura</taxon>
        <taxon>Panpulmonata</taxon>
        <taxon>Eupulmonata</taxon>
        <taxon>Stylommatophora</taxon>
        <taxon>Helicina</taxon>
        <taxon>Arionoidea</taxon>
        <taxon>Arionidae</taxon>
        <taxon>Arion</taxon>
    </lineage>
</organism>
<feature type="region of interest" description="Disordered" evidence="1">
    <location>
        <begin position="24"/>
        <end position="47"/>
    </location>
</feature>
<sequence>PFLGISTSNNNNLSLGLENNYSTSPISYKSQRDAHPTTRRSPQTTPDDKFKARLMSMIPDGLFLPETPMLLSQKDETQLLNILTSELYYADPLKLRDVYLDISNRVDKQLSGYCQYQDLYQSFSRVSFEFPGDLLQLVAAIFVSNHRRQRDVNYEKFLSFVGAALKNRDKIKPPPTHQGYQYFSNNSRKHSPIRFRPGSPYFSNGGETKLLRMVEEQL</sequence>
<proteinExistence type="predicted"/>
<evidence type="ECO:0000313" key="2">
    <source>
        <dbReference type="EMBL" id="CEK52914.1"/>
    </source>
</evidence>
<evidence type="ECO:0000256" key="1">
    <source>
        <dbReference type="SAM" id="MobiDB-lite"/>
    </source>
</evidence>
<dbReference type="AlphaFoldDB" id="A0A0B6Y9T0"/>
<gene>
    <name evidence="2" type="primary">ORF18440</name>
</gene>
<evidence type="ECO:0008006" key="3">
    <source>
        <dbReference type="Google" id="ProtNLM"/>
    </source>
</evidence>
<protein>
    <recommendedName>
        <fullName evidence="3">EF-hand domain-containing protein</fullName>
    </recommendedName>
</protein>
<name>A0A0B6Y9T0_9EUPU</name>
<feature type="non-terminal residue" evidence="2">
    <location>
        <position position="1"/>
    </location>
</feature>
<feature type="non-terminal residue" evidence="2">
    <location>
        <position position="218"/>
    </location>
</feature>
<accession>A0A0B6Y9T0</accession>